<keyword evidence="1" id="KW-0472">Membrane</keyword>
<keyword evidence="1" id="KW-0812">Transmembrane</keyword>
<comment type="caution">
    <text evidence="2">The sequence shown here is derived from an EMBL/GenBank/DDBJ whole genome shotgun (WGS) entry which is preliminary data.</text>
</comment>
<keyword evidence="1" id="KW-1133">Transmembrane helix</keyword>
<proteinExistence type="predicted"/>
<evidence type="ECO:0000313" key="3">
    <source>
        <dbReference type="Proteomes" id="UP000236509"/>
    </source>
</evidence>
<dbReference type="AlphaFoldDB" id="A0A7U7PXM1"/>
<organism evidence="2 3">
    <name type="scientific">Staphylococcus argenteus</name>
    <dbReference type="NCBI Taxonomy" id="985002"/>
    <lineage>
        <taxon>Bacteria</taxon>
        <taxon>Bacillati</taxon>
        <taxon>Bacillota</taxon>
        <taxon>Bacilli</taxon>
        <taxon>Bacillales</taxon>
        <taxon>Staphylococcaceae</taxon>
        <taxon>Staphylococcus</taxon>
    </lineage>
</organism>
<evidence type="ECO:0000313" key="2">
    <source>
        <dbReference type="EMBL" id="CRI18315.1"/>
    </source>
</evidence>
<sequence>MSFCYTIHNNGFLCINKVILALNMHFLFKTRLKSMLYKVFYTVK</sequence>
<reference evidence="2 3" key="1">
    <citation type="submission" date="2015-04" db="EMBL/GenBank/DDBJ databases">
        <authorList>
            <person name="Cao L."/>
            <person name="Gao C.H."/>
        </authorList>
    </citation>
    <scope>NUCLEOTIDE SEQUENCE [LARGE SCALE GENOMIC DNA]</scope>
    <source>
        <strain evidence="2 3">SH3</strain>
    </source>
</reference>
<keyword evidence="3" id="KW-1185">Reference proteome</keyword>
<dbReference type="Proteomes" id="UP000236509">
    <property type="component" value="Unassembled WGS sequence"/>
</dbReference>
<evidence type="ECO:0000256" key="1">
    <source>
        <dbReference type="SAM" id="Phobius"/>
    </source>
</evidence>
<dbReference type="EMBL" id="CVOU01000007">
    <property type="protein sequence ID" value="CRI18315.1"/>
    <property type="molecule type" value="Genomic_DNA"/>
</dbReference>
<gene>
    <name evidence="2" type="ORF">BN1326_150152</name>
</gene>
<accession>A0A7U7PXM1</accession>
<name>A0A7U7PXM1_9STAP</name>
<protein>
    <submittedName>
        <fullName evidence="2">Uncharacterized protein</fullName>
    </submittedName>
</protein>
<feature type="transmembrane region" description="Helical" evidence="1">
    <location>
        <begin position="6"/>
        <end position="28"/>
    </location>
</feature>